<dbReference type="SUPFAM" id="SSF48452">
    <property type="entry name" value="TPR-like"/>
    <property type="match status" value="3"/>
</dbReference>
<dbReference type="Pfam" id="PF13374">
    <property type="entry name" value="TPR_10"/>
    <property type="match status" value="1"/>
</dbReference>
<comment type="caution">
    <text evidence="9">The sequence shown here is derived from an EMBL/GenBank/DDBJ whole genome shotgun (WGS) entry which is preliminary data.</text>
</comment>
<evidence type="ECO:0000256" key="2">
    <source>
        <dbReference type="ARBA" id="ARBA00023015"/>
    </source>
</evidence>
<dbReference type="InterPro" id="IPR036388">
    <property type="entry name" value="WH-like_DNA-bd_sf"/>
</dbReference>
<dbReference type="InterPro" id="IPR005158">
    <property type="entry name" value="BTAD"/>
</dbReference>
<dbReference type="Proteomes" id="UP001195724">
    <property type="component" value="Unassembled WGS sequence"/>
</dbReference>
<dbReference type="InterPro" id="IPR011990">
    <property type="entry name" value="TPR-like_helical_dom_sf"/>
</dbReference>
<dbReference type="SUPFAM" id="SSF46894">
    <property type="entry name" value="C-terminal effector domain of the bipartite response regulators"/>
    <property type="match status" value="1"/>
</dbReference>
<dbReference type="EMBL" id="JAFBCL010000001">
    <property type="protein sequence ID" value="MBM7814771.1"/>
    <property type="molecule type" value="Genomic_DNA"/>
</dbReference>
<dbReference type="PANTHER" id="PTHR35807">
    <property type="entry name" value="TRANSCRIPTIONAL REGULATOR REDD-RELATED"/>
    <property type="match status" value="1"/>
</dbReference>
<feature type="repeat" description="TPR" evidence="5">
    <location>
        <begin position="848"/>
        <end position="881"/>
    </location>
</feature>
<dbReference type="InterPro" id="IPR001867">
    <property type="entry name" value="OmpR/PhoB-type_DNA-bd"/>
</dbReference>
<evidence type="ECO:0000256" key="5">
    <source>
        <dbReference type="PROSITE-ProRule" id="PRU00339"/>
    </source>
</evidence>
<dbReference type="PANTHER" id="PTHR35807:SF1">
    <property type="entry name" value="TRANSCRIPTIONAL REGULATOR REDD"/>
    <property type="match status" value="1"/>
</dbReference>
<dbReference type="InterPro" id="IPR016032">
    <property type="entry name" value="Sig_transdc_resp-reg_C-effctor"/>
</dbReference>
<dbReference type="Pfam" id="PF03704">
    <property type="entry name" value="BTAD"/>
    <property type="match status" value="1"/>
</dbReference>
<dbReference type="SMART" id="SM01043">
    <property type="entry name" value="BTAD"/>
    <property type="match status" value="1"/>
</dbReference>
<dbReference type="SUPFAM" id="SSF52540">
    <property type="entry name" value="P-loop containing nucleoside triphosphate hydrolases"/>
    <property type="match status" value="1"/>
</dbReference>
<comment type="similarity">
    <text evidence="1">Belongs to the AfsR/DnrI/RedD regulatory family.</text>
</comment>
<proteinExistence type="inferred from homology"/>
<keyword evidence="2" id="KW-0805">Transcription regulation</keyword>
<keyword evidence="3 9" id="KW-0238">DNA-binding</keyword>
<dbReference type="InterPro" id="IPR027417">
    <property type="entry name" value="P-loop_NTPase"/>
</dbReference>
<keyword evidence="4" id="KW-0804">Transcription</keyword>
<dbReference type="CDD" id="cd15831">
    <property type="entry name" value="BTAD"/>
    <property type="match status" value="1"/>
</dbReference>
<dbReference type="InterPro" id="IPR019734">
    <property type="entry name" value="TPR_rpt"/>
</dbReference>
<dbReference type="PROSITE" id="PS50005">
    <property type="entry name" value="TPR"/>
    <property type="match status" value="2"/>
</dbReference>
<evidence type="ECO:0000256" key="6">
    <source>
        <dbReference type="SAM" id="MobiDB-lite"/>
    </source>
</evidence>
<reference evidence="9 10" key="1">
    <citation type="submission" date="2021-01" db="EMBL/GenBank/DDBJ databases">
        <title>Sequencing the genomes of 1000 actinobacteria strains.</title>
        <authorList>
            <person name="Klenk H.-P."/>
        </authorList>
    </citation>
    <scope>NUCLEOTIDE SEQUENCE [LARGE SCALE GENOMIC DNA]</scope>
    <source>
        <strain evidence="9 10">DSM 44581</strain>
    </source>
</reference>
<evidence type="ECO:0000259" key="8">
    <source>
        <dbReference type="SMART" id="SM01043"/>
    </source>
</evidence>
<feature type="repeat" description="TPR" evidence="5">
    <location>
        <begin position="728"/>
        <end position="761"/>
    </location>
</feature>
<dbReference type="SMART" id="SM00862">
    <property type="entry name" value="Trans_reg_C"/>
    <property type="match status" value="1"/>
</dbReference>
<dbReference type="SMART" id="SM00028">
    <property type="entry name" value="TPR"/>
    <property type="match status" value="5"/>
</dbReference>
<keyword evidence="5" id="KW-0802">TPR repeat</keyword>
<evidence type="ECO:0000256" key="1">
    <source>
        <dbReference type="ARBA" id="ARBA00005820"/>
    </source>
</evidence>
<evidence type="ECO:0000313" key="9">
    <source>
        <dbReference type="EMBL" id="MBM7814771.1"/>
    </source>
</evidence>
<keyword evidence="10" id="KW-1185">Reference proteome</keyword>
<sequence>MAAELRVLGEVEVLADGARVELGHARQRCVLAALLVQANQVVATGRLVDRVWGEHPPRRARQLVSNYLSLLRALLAAGGVAGEVAIQRRAGGYVLLVDPDRVDLHRFRRLVAEARADPDPARALELLERAAGTWRGEALAGLDTPWTAAVRQELERERFAADTDRLDRALRAGRHVALLPELTARAAAHPLDEHVAAQLMLALYRAGRQADALDHHRRLRARLADELGADPGPDLRRLHQRILAADPALAAPAAGPGRPVATPRQLPAAPAVFTGRARELAELDRALPAAAPPPAGEGPGPGAAGVVVSVIGGAGGVGKTWLALVWAHRNLHRFPDGQLFVDLRGFSPAGRPTEPVDAVRGFLAALGADPDALPADLNALAALYRSLVAGRRVLVVLDNAATAEQVVPLLPGSASCAVLVTGRVVLPSLIDRHGARHLSLGALSREESRALLARRLGGRRVGADPGVVEELIGLCGRHPLALAITARHAATRPGIPLAEFAAELREPGLAALDHDTDPAASLPAVLSWSLRRLTEEQRTVFALLGTTPGPDADLPAAASLTGLPEARARRVLRVLEDHSLLDRRPHGRYAMHDLVRAYAATLARDLPEPVRRAALERVVDFYRHTAHTADHLLYALRPVVRLAPPAPGSRPLPLPDQRAALAWLDAHHPHLLAAQHIAAGHRHHEAVWHLAWTLNTFHLRRGHRQDELAVWRAAVDAAEHLPDPAALIHARRRLGHAHAELGRHEEAVAHLHHALAVAEHHDVPVQQARTHHALAWAWEQRADHRQALEHARRALDLYRGLDQPVWEADALNTVGWHEAHLGEYDTARDHCRAALALHRRHQDSDGVADDLDSLGFIDHRTGRHQRAVDHYRQALDLYRDVGNTTEAVDTLDYLGHPYAALGQHTRARAAWQEALDLYRRLGRDTDAERVRKQLDDLDAAQEPVGSPTPSARPLDAGCR</sequence>
<dbReference type="GO" id="GO:0003677">
    <property type="term" value="F:DNA binding"/>
    <property type="evidence" value="ECO:0007669"/>
    <property type="project" value="UniProtKB-KW"/>
</dbReference>
<accession>A0ABS2SES0</accession>
<dbReference type="Gene3D" id="3.40.50.300">
    <property type="entry name" value="P-loop containing nucleotide triphosphate hydrolases"/>
    <property type="match status" value="1"/>
</dbReference>
<organism evidence="9 10">
    <name type="scientific">Saccharothrix algeriensis</name>
    <dbReference type="NCBI Taxonomy" id="173560"/>
    <lineage>
        <taxon>Bacteria</taxon>
        <taxon>Bacillati</taxon>
        <taxon>Actinomycetota</taxon>
        <taxon>Actinomycetes</taxon>
        <taxon>Pseudonocardiales</taxon>
        <taxon>Pseudonocardiaceae</taxon>
        <taxon>Saccharothrix</taxon>
    </lineage>
</organism>
<evidence type="ECO:0000259" key="7">
    <source>
        <dbReference type="SMART" id="SM00862"/>
    </source>
</evidence>
<evidence type="ECO:0000256" key="3">
    <source>
        <dbReference type="ARBA" id="ARBA00023125"/>
    </source>
</evidence>
<feature type="region of interest" description="Disordered" evidence="6">
    <location>
        <begin position="935"/>
        <end position="959"/>
    </location>
</feature>
<dbReference type="RefSeq" id="WP_204845377.1">
    <property type="nucleotide sequence ID" value="NZ_JAFBCL010000001.1"/>
</dbReference>
<dbReference type="InterPro" id="IPR051677">
    <property type="entry name" value="AfsR-DnrI-RedD_regulator"/>
</dbReference>
<evidence type="ECO:0000256" key="4">
    <source>
        <dbReference type="ARBA" id="ARBA00023163"/>
    </source>
</evidence>
<protein>
    <submittedName>
        <fullName evidence="9">DNA-binding SARP family transcriptional activator/tetratricopeptide (TPR) repeat protein</fullName>
    </submittedName>
</protein>
<dbReference type="Gene3D" id="1.25.40.10">
    <property type="entry name" value="Tetratricopeptide repeat domain"/>
    <property type="match status" value="2"/>
</dbReference>
<dbReference type="Gene3D" id="1.10.10.10">
    <property type="entry name" value="Winged helix-like DNA-binding domain superfamily/Winged helix DNA-binding domain"/>
    <property type="match status" value="1"/>
</dbReference>
<name>A0ABS2SES0_9PSEU</name>
<feature type="domain" description="OmpR/PhoB-type" evidence="7">
    <location>
        <begin position="17"/>
        <end position="95"/>
    </location>
</feature>
<feature type="domain" description="Bacterial transcriptional activator" evidence="8">
    <location>
        <begin position="102"/>
        <end position="243"/>
    </location>
</feature>
<evidence type="ECO:0000313" key="10">
    <source>
        <dbReference type="Proteomes" id="UP001195724"/>
    </source>
</evidence>
<dbReference type="Pfam" id="PF13424">
    <property type="entry name" value="TPR_12"/>
    <property type="match status" value="2"/>
</dbReference>
<gene>
    <name evidence="9" type="ORF">JOE68_005636</name>
</gene>